<comment type="caution">
    <text evidence="4">The sequence shown here is derived from an EMBL/GenBank/DDBJ whole genome shotgun (WGS) entry which is preliminary data.</text>
</comment>
<dbReference type="AlphaFoldDB" id="A0A844APK0"/>
<name>A0A844APK0_9BURK</name>
<proteinExistence type="predicted"/>
<dbReference type="RefSeq" id="WP_153583417.1">
    <property type="nucleotide sequence ID" value="NZ_WJBU01000002.1"/>
</dbReference>
<protein>
    <recommendedName>
        <fullName evidence="6">Ankyrin repeat-containing protein</fullName>
    </recommendedName>
</protein>
<dbReference type="PROSITE" id="PS50088">
    <property type="entry name" value="ANK_REPEAT"/>
    <property type="match status" value="2"/>
</dbReference>
<evidence type="ECO:0000256" key="3">
    <source>
        <dbReference type="PROSITE-ProRule" id="PRU00023"/>
    </source>
</evidence>
<dbReference type="GO" id="GO:0085020">
    <property type="term" value="P:protein K6-linked ubiquitination"/>
    <property type="evidence" value="ECO:0007669"/>
    <property type="project" value="TreeGrafter"/>
</dbReference>
<dbReference type="SUPFAM" id="SSF48403">
    <property type="entry name" value="Ankyrin repeat"/>
    <property type="match status" value="1"/>
</dbReference>
<evidence type="ECO:0000256" key="2">
    <source>
        <dbReference type="ARBA" id="ARBA00023043"/>
    </source>
</evidence>
<accession>A0A844APK0</accession>
<feature type="repeat" description="ANK" evidence="3">
    <location>
        <begin position="34"/>
        <end position="66"/>
    </location>
</feature>
<dbReference type="Pfam" id="PF12796">
    <property type="entry name" value="Ank_2"/>
    <property type="match status" value="1"/>
</dbReference>
<evidence type="ECO:0000313" key="4">
    <source>
        <dbReference type="EMBL" id="MRD46060.1"/>
    </source>
</evidence>
<evidence type="ECO:0008006" key="6">
    <source>
        <dbReference type="Google" id="ProtNLM"/>
    </source>
</evidence>
<dbReference type="PANTHER" id="PTHR24171:SF8">
    <property type="entry name" value="BRCA1-ASSOCIATED RING DOMAIN PROTEIN 1"/>
    <property type="match status" value="1"/>
</dbReference>
<dbReference type="Proteomes" id="UP000487350">
    <property type="component" value="Unassembled WGS sequence"/>
</dbReference>
<dbReference type="SMART" id="SM00248">
    <property type="entry name" value="ANK"/>
    <property type="match status" value="2"/>
</dbReference>
<dbReference type="InterPro" id="IPR036770">
    <property type="entry name" value="Ankyrin_rpt-contain_sf"/>
</dbReference>
<organism evidence="4 5">
    <name type="scientific">Caenimonas koreensis DSM 17982</name>
    <dbReference type="NCBI Taxonomy" id="1121255"/>
    <lineage>
        <taxon>Bacteria</taxon>
        <taxon>Pseudomonadati</taxon>
        <taxon>Pseudomonadota</taxon>
        <taxon>Betaproteobacteria</taxon>
        <taxon>Burkholderiales</taxon>
        <taxon>Comamonadaceae</taxon>
        <taxon>Caenimonas</taxon>
    </lineage>
</organism>
<keyword evidence="2 3" id="KW-0040">ANK repeat</keyword>
<dbReference type="Gene3D" id="1.25.40.20">
    <property type="entry name" value="Ankyrin repeat-containing domain"/>
    <property type="match status" value="1"/>
</dbReference>
<evidence type="ECO:0000313" key="5">
    <source>
        <dbReference type="Proteomes" id="UP000487350"/>
    </source>
</evidence>
<dbReference type="PROSITE" id="PS50297">
    <property type="entry name" value="ANK_REP_REGION"/>
    <property type="match status" value="2"/>
</dbReference>
<dbReference type="OrthoDB" id="9180058at2"/>
<keyword evidence="5" id="KW-1185">Reference proteome</keyword>
<keyword evidence="1" id="KW-0677">Repeat</keyword>
<dbReference type="InterPro" id="IPR002110">
    <property type="entry name" value="Ankyrin_rpt"/>
</dbReference>
<gene>
    <name evidence="4" type="ORF">GHT07_02125</name>
</gene>
<dbReference type="EMBL" id="WJBU01000002">
    <property type="protein sequence ID" value="MRD46060.1"/>
    <property type="molecule type" value="Genomic_DNA"/>
</dbReference>
<reference evidence="4 5" key="1">
    <citation type="submission" date="2019-11" db="EMBL/GenBank/DDBJ databases">
        <title>Caenimonas koreensis gen. nov., sp. nov., isolated from activated sludge.</title>
        <authorList>
            <person name="Seung H.R."/>
        </authorList>
    </citation>
    <scope>NUCLEOTIDE SEQUENCE [LARGE SCALE GENOMIC DNA]</scope>
    <source>
        <strain evidence="4 5">EMB320</strain>
    </source>
</reference>
<feature type="repeat" description="ANK" evidence="3">
    <location>
        <begin position="67"/>
        <end position="99"/>
    </location>
</feature>
<dbReference type="GO" id="GO:0004842">
    <property type="term" value="F:ubiquitin-protein transferase activity"/>
    <property type="evidence" value="ECO:0007669"/>
    <property type="project" value="TreeGrafter"/>
</dbReference>
<dbReference type="PANTHER" id="PTHR24171">
    <property type="entry name" value="ANKYRIN REPEAT DOMAIN-CONTAINING PROTEIN 39-RELATED"/>
    <property type="match status" value="1"/>
</dbReference>
<sequence length="115" mass="12957">MLEVLERLREYWWCQTDEMGYDIPLTDVNQLNALGEAPIHIAARSGSAEDIRSLLENGADISRRGDFEMTPLHYAYMGGKRENIEALLAAGADPTLRCDRGFLPHEGRPDPKEAR</sequence>
<evidence type="ECO:0000256" key="1">
    <source>
        <dbReference type="ARBA" id="ARBA00022737"/>
    </source>
</evidence>